<feature type="domain" description="Glycosyl transferase family 51" evidence="10">
    <location>
        <begin position="173"/>
        <end position="361"/>
    </location>
</feature>
<keyword evidence="3" id="KW-0378">Hydrolase</keyword>
<keyword evidence="6" id="KW-0511">Multifunctional enzyme</keyword>
<evidence type="ECO:0000256" key="8">
    <source>
        <dbReference type="ARBA" id="ARBA00049902"/>
    </source>
</evidence>
<dbReference type="Proteomes" id="UP000247811">
    <property type="component" value="Unassembled WGS sequence"/>
</dbReference>
<evidence type="ECO:0000313" key="11">
    <source>
        <dbReference type="EMBL" id="PXW95547.1"/>
    </source>
</evidence>
<evidence type="ECO:0000256" key="6">
    <source>
        <dbReference type="ARBA" id="ARBA00023268"/>
    </source>
</evidence>
<evidence type="ECO:0000256" key="1">
    <source>
        <dbReference type="ARBA" id="ARBA00004752"/>
    </source>
</evidence>
<dbReference type="InterPro" id="IPR001264">
    <property type="entry name" value="Glyco_trans_51"/>
</dbReference>
<feature type="region of interest" description="Disordered" evidence="9">
    <location>
        <begin position="1"/>
        <end position="24"/>
    </location>
</feature>
<accession>A0A318GZ54</accession>
<dbReference type="EMBL" id="QJJS01000009">
    <property type="protein sequence ID" value="PXW95547.1"/>
    <property type="molecule type" value="Genomic_DNA"/>
</dbReference>
<dbReference type="InterPro" id="IPR050396">
    <property type="entry name" value="Glycosyltr_51/Transpeptidase"/>
</dbReference>
<comment type="catalytic activity">
    <reaction evidence="8">
        <text>[GlcNAc-(1-&gt;4)-Mur2Ac(oyl-L-Ala-gamma-D-Glu-L-Lys-D-Ala-D-Ala)](n)-di-trans,octa-cis-undecaprenyl diphosphate + beta-D-GlcNAc-(1-&gt;4)-Mur2Ac(oyl-L-Ala-gamma-D-Glu-L-Lys-D-Ala-D-Ala)-di-trans,octa-cis-undecaprenyl diphosphate = [GlcNAc-(1-&gt;4)-Mur2Ac(oyl-L-Ala-gamma-D-Glu-L-Lys-D-Ala-D-Ala)](n+1)-di-trans,octa-cis-undecaprenyl diphosphate + di-trans,octa-cis-undecaprenyl diphosphate + H(+)</text>
        <dbReference type="Rhea" id="RHEA:23708"/>
        <dbReference type="Rhea" id="RHEA-COMP:9602"/>
        <dbReference type="Rhea" id="RHEA-COMP:9603"/>
        <dbReference type="ChEBI" id="CHEBI:15378"/>
        <dbReference type="ChEBI" id="CHEBI:58405"/>
        <dbReference type="ChEBI" id="CHEBI:60033"/>
        <dbReference type="ChEBI" id="CHEBI:78435"/>
        <dbReference type="EC" id="2.4.99.28"/>
    </reaction>
</comment>
<dbReference type="GO" id="GO:0008955">
    <property type="term" value="F:peptidoglycan glycosyltransferase activity"/>
    <property type="evidence" value="ECO:0007669"/>
    <property type="project" value="UniProtKB-EC"/>
</dbReference>
<protein>
    <recommendedName>
        <fullName evidence="7">peptidoglycan glycosyltransferase</fullName>
        <ecNumber evidence="7">2.4.99.28</ecNumber>
    </recommendedName>
</protein>
<keyword evidence="12" id="KW-1185">Reference proteome</keyword>
<dbReference type="SUPFAM" id="SSF53955">
    <property type="entry name" value="Lysozyme-like"/>
    <property type="match status" value="1"/>
</dbReference>
<evidence type="ECO:0000256" key="7">
    <source>
        <dbReference type="ARBA" id="ARBA00044770"/>
    </source>
</evidence>
<dbReference type="InterPro" id="IPR036950">
    <property type="entry name" value="PBP_transglycosylase"/>
</dbReference>
<keyword evidence="4" id="KW-0328">Glycosyltransferase</keyword>
<evidence type="ECO:0000256" key="9">
    <source>
        <dbReference type="SAM" id="MobiDB-lite"/>
    </source>
</evidence>
<evidence type="ECO:0000256" key="5">
    <source>
        <dbReference type="ARBA" id="ARBA00022679"/>
    </source>
</evidence>
<dbReference type="Pfam" id="PF00912">
    <property type="entry name" value="Transgly"/>
    <property type="match status" value="1"/>
</dbReference>
<keyword evidence="2 11" id="KW-0121">Carboxypeptidase</keyword>
<name>A0A318GZ54_9BURK</name>
<sequence>MDHGEPEVKPSAPDEPSLAPSVSAALAPAAADAAPAVRPPSRWPRRLLLWGGAAVVVAGAVELATWEMRTSTLQARFFSDWARGLTWEVRTQPAEGNRYPVAGPFDERRGHHRLPEFTTRLSERGYAVLSQAQQSPALQRYLERGFFAPYPERAQAGLQVRDCRGDTLFESRVPRRVYPSHEDVPLVVAQALGFIENREVLDLAEPRHNPAIEWTRLGKAVLDQFVELVHDDHPAAGGSTLATQIEKFRHSPEGRTSSAGDKYLQMVSASVRAYRDGEDTTQARHRIVLDYLNSLPLGAQKGWGEVLGVSEGLEAWYGADVDAVNRLLREPGEQPEGLQARGVALRQVLSLMIAQRRPAHYFGGGRPQLMQMTASYLRLMADEGLIAPALRDAALQAPLEVRAAFPGRIDEDASARKAATLMRVQLSTLLDTPRLYDLDRMDVSALTSIDGTLQQRITRLLGSLSDPQVAREAGLLNRQLLEQGDPARLLYSFTLYERSQGMNLVRVQTDNLAQPFDINGGAKLELGSTAKLRTLTTYLEIIASLHRQYGGLAPAALAEVEVGPKDRLTQWAIEHLRSAPNRSLQAMLDAAMERKYSASPGETFFTGGGAHTFDNFNRDDNARMPTLSVALRDSVNLVFIRLMRDIVYHHLYQASGPTAQILSDENHPERTVLLRRFADKEGSQFMRNFYRRHHGKGPTEMLAQMAASVTPTASRLAVIHRSVLPGASFEAFSAYLRTHQPRQSLDEEELLTLYQRHAPGKYSLADRGYLARLHPLELWVAAYLVEHPQATMADVLRDGAAEREASYSWLFRSRARAGQNSRILQLLEIEAFAKIHRAWARLGYPFDTLVPSYATSIGSSGDRPAALAELMGIIVNGGLRLPTVHVNGLMFAAGSPYEVVLGRRTGEPERVMVPEVAGTLRRALGLVVNEGTARRLKGSFDEPGLEPLMVGGKTGTGDNRLNTYTRGGGLISSRSTSRTATFVFYIGERHFGTLTAFVLGPEADKYSFTSALPVQILKTMAPFLKPSVAASPTEGCGVGAPTAAQAEAAR</sequence>
<evidence type="ECO:0000256" key="4">
    <source>
        <dbReference type="ARBA" id="ARBA00022676"/>
    </source>
</evidence>
<dbReference type="GO" id="GO:0006508">
    <property type="term" value="P:proteolysis"/>
    <property type="evidence" value="ECO:0007669"/>
    <property type="project" value="UniProtKB-KW"/>
</dbReference>
<dbReference type="EC" id="2.4.99.28" evidence="7"/>
<dbReference type="InterPro" id="IPR012338">
    <property type="entry name" value="Beta-lactam/transpept-like"/>
</dbReference>
<keyword evidence="5" id="KW-0808">Transferase</keyword>
<dbReference type="Gene3D" id="1.10.3810.10">
    <property type="entry name" value="Biosynthetic peptidoglycan transglycosylase-like"/>
    <property type="match status" value="1"/>
</dbReference>
<evidence type="ECO:0000313" key="12">
    <source>
        <dbReference type="Proteomes" id="UP000247811"/>
    </source>
</evidence>
<organism evidence="11 12">
    <name type="scientific">Sphaerotilus hippei</name>
    <dbReference type="NCBI Taxonomy" id="744406"/>
    <lineage>
        <taxon>Bacteria</taxon>
        <taxon>Pseudomonadati</taxon>
        <taxon>Pseudomonadota</taxon>
        <taxon>Betaproteobacteria</taxon>
        <taxon>Burkholderiales</taxon>
        <taxon>Sphaerotilaceae</taxon>
        <taxon>Sphaerotilus</taxon>
    </lineage>
</organism>
<keyword evidence="3" id="KW-0645">Protease</keyword>
<dbReference type="InterPro" id="IPR023346">
    <property type="entry name" value="Lysozyme-like_dom_sf"/>
</dbReference>
<evidence type="ECO:0000256" key="2">
    <source>
        <dbReference type="ARBA" id="ARBA00022645"/>
    </source>
</evidence>
<feature type="region of interest" description="Disordered" evidence="9">
    <location>
        <begin position="1030"/>
        <end position="1050"/>
    </location>
</feature>
<evidence type="ECO:0000259" key="10">
    <source>
        <dbReference type="Pfam" id="PF00912"/>
    </source>
</evidence>
<dbReference type="Gene3D" id="3.40.710.10">
    <property type="entry name" value="DD-peptidase/beta-lactamase superfamily"/>
    <property type="match status" value="1"/>
</dbReference>
<dbReference type="GO" id="GO:0030288">
    <property type="term" value="C:outer membrane-bounded periplasmic space"/>
    <property type="evidence" value="ECO:0007669"/>
    <property type="project" value="TreeGrafter"/>
</dbReference>
<gene>
    <name evidence="11" type="ORF">C7444_109117</name>
</gene>
<dbReference type="GO" id="GO:0004180">
    <property type="term" value="F:carboxypeptidase activity"/>
    <property type="evidence" value="ECO:0007669"/>
    <property type="project" value="UniProtKB-KW"/>
</dbReference>
<proteinExistence type="predicted"/>
<comment type="caution">
    <text evidence="11">The sequence shown here is derived from an EMBL/GenBank/DDBJ whole genome shotgun (WGS) entry which is preliminary data.</text>
</comment>
<dbReference type="AlphaFoldDB" id="A0A318GZ54"/>
<evidence type="ECO:0000256" key="3">
    <source>
        <dbReference type="ARBA" id="ARBA00022670"/>
    </source>
</evidence>
<comment type="pathway">
    <text evidence="1">Cell wall biogenesis; peptidoglycan biosynthesis.</text>
</comment>
<dbReference type="PANTHER" id="PTHR32282">
    <property type="entry name" value="BINDING PROTEIN TRANSPEPTIDASE, PUTATIVE-RELATED"/>
    <property type="match status" value="1"/>
</dbReference>
<dbReference type="SUPFAM" id="SSF56601">
    <property type="entry name" value="beta-lactamase/transpeptidase-like"/>
    <property type="match status" value="1"/>
</dbReference>
<dbReference type="GO" id="GO:0009252">
    <property type="term" value="P:peptidoglycan biosynthetic process"/>
    <property type="evidence" value="ECO:0007669"/>
    <property type="project" value="TreeGrafter"/>
</dbReference>
<dbReference type="PANTHER" id="PTHR32282:SF24">
    <property type="entry name" value="GLYCOSYL TRANSFERASE FAMILY 51 DOMAIN-CONTAINING PROTEIN"/>
    <property type="match status" value="1"/>
</dbReference>
<reference evidence="11 12" key="1">
    <citation type="submission" date="2018-05" db="EMBL/GenBank/DDBJ databases">
        <title>Genomic Encyclopedia of Type Strains, Phase IV (KMG-IV): sequencing the most valuable type-strain genomes for metagenomic binning, comparative biology and taxonomic classification.</title>
        <authorList>
            <person name="Goeker M."/>
        </authorList>
    </citation>
    <scope>NUCLEOTIDE SEQUENCE [LARGE SCALE GENOMIC DNA]</scope>
    <source>
        <strain evidence="11 12">DSM 566</strain>
    </source>
</reference>